<evidence type="ECO:0000256" key="9">
    <source>
        <dbReference type="ARBA" id="ARBA00023306"/>
    </source>
</evidence>
<name>T1G680_HELRO</name>
<dbReference type="AlphaFoldDB" id="T1G680"/>
<dbReference type="KEGG" id="hro:HELRODRAFT_86171"/>
<organism evidence="12 13">
    <name type="scientific">Helobdella robusta</name>
    <name type="common">Californian leech</name>
    <dbReference type="NCBI Taxonomy" id="6412"/>
    <lineage>
        <taxon>Eukaryota</taxon>
        <taxon>Metazoa</taxon>
        <taxon>Spiralia</taxon>
        <taxon>Lophotrochozoa</taxon>
        <taxon>Annelida</taxon>
        <taxon>Clitellata</taxon>
        <taxon>Hirudinea</taxon>
        <taxon>Rhynchobdellida</taxon>
        <taxon>Glossiphoniidae</taxon>
        <taxon>Helobdella</taxon>
    </lineage>
</organism>
<keyword evidence="6" id="KW-0832">Ubl conjugation</keyword>
<dbReference type="GO" id="GO:0016567">
    <property type="term" value="P:protein ubiquitination"/>
    <property type="evidence" value="ECO:0007669"/>
    <property type="project" value="InterPro"/>
</dbReference>
<comment type="function">
    <text evidence="1">May be involved in cell cycle regulation.</text>
</comment>
<dbReference type="EMBL" id="KB097496">
    <property type="protein sequence ID" value="ESN95891.1"/>
    <property type="molecule type" value="Genomic_DNA"/>
</dbReference>
<evidence type="ECO:0000256" key="3">
    <source>
        <dbReference type="ARBA" id="ARBA00011097"/>
    </source>
</evidence>
<keyword evidence="5" id="KW-0597">Phosphoprotein</keyword>
<evidence type="ECO:0000313" key="12">
    <source>
        <dbReference type="EnsemblMetazoa" id="HelroP86171"/>
    </source>
</evidence>
<comment type="subcellular location">
    <subcellularLocation>
        <location evidence="2">Nucleus</location>
    </subcellularLocation>
</comment>
<evidence type="ECO:0000256" key="5">
    <source>
        <dbReference type="ARBA" id="ARBA00022553"/>
    </source>
</evidence>
<keyword evidence="7" id="KW-0007">Acetylation</keyword>
<keyword evidence="9" id="KW-0131">Cell cycle</keyword>
<evidence type="ECO:0000256" key="2">
    <source>
        <dbReference type="ARBA" id="ARBA00004123"/>
    </source>
</evidence>
<gene>
    <name evidence="12" type="primary">20216577</name>
    <name evidence="11" type="ORF">HELRODRAFT_86171</name>
</gene>
<evidence type="ECO:0000313" key="13">
    <source>
        <dbReference type="Proteomes" id="UP000015101"/>
    </source>
</evidence>
<dbReference type="STRING" id="6412.T1G680"/>
<evidence type="ECO:0000256" key="10">
    <source>
        <dbReference type="SAM" id="MobiDB-lite"/>
    </source>
</evidence>
<dbReference type="InParanoid" id="T1G680"/>
<dbReference type="RefSeq" id="XP_009025900.1">
    <property type="nucleotide sequence ID" value="XM_009027652.1"/>
</dbReference>
<keyword evidence="8" id="KW-0539">Nucleus</keyword>
<evidence type="ECO:0000313" key="11">
    <source>
        <dbReference type="EMBL" id="ESN95891.1"/>
    </source>
</evidence>
<reference evidence="12" key="3">
    <citation type="submission" date="2015-06" db="UniProtKB">
        <authorList>
            <consortium name="EnsemblMetazoa"/>
        </authorList>
    </citation>
    <scope>IDENTIFICATION</scope>
</reference>
<dbReference type="GO" id="GO:0005634">
    <property type="term" value="C:nucleus"/>
    <property type="evidence" value="ECO:0007669"/>
    <property type="project" value="UniProtKB-SubCell"/>
</dbReference>
<dbReference type="EMBL" id="AMQM01006559">
    <property type="status" value="NOT_ANNOTATED_CDS"/>
    <property type="molecule type" value="Genomic_DNA"/>
</dbReference>
<feature type="compositionally biased region" description="Polar residues" evidence="10">
    <location>
        <begin position="17"/>
        <end position="27"/>
    </location>
</feature>
<dbReference type="Proteomes" id="UP000015101">
    <property type="component" value="Unassembled WGS sequence"/>
</dbReference>
<dbReference type="Pfam" id="PF15473">
    <property type="entry name" value="PCNP"/>
    <property type="match status" value="1"/>
</dbReference>
<dbReference type="CTD" id="20216577"/>
<sequence length="62" mass="6807">MPPEAKMRMRNIGKDTPTPSGPNSFNKTKLGFCNTARIFEKQLESAFDDKGNAGSGGKKKFK</sequence>
<evidence type="ECO:0000256" key="1">
    <source>
        <dbReference type="ARBA" id="ARBA00002646"/>
    </source>
</evidence>
<accession>T1G680</accession>
<feature type="region of interest" description="Disordered" evidence="10">
    <location>
        <begin position="1"/>
        <end position="28"/>
    </location>
</feature>
<dbReference type="HOGENOM" id="CLU_2906555_0_0_1"/>
<keyword evidence="13" id="KW-1185">Reference proteome</keyword>
<dbReference type="OrthoDB" id="10068198at2759"/>
<dbReference type="EnsemblMetazoa" id="HelroT86171">
    <property type="protein sequence ID" value="HelroP86171"/>
    <property type="gene ID" value="HelroG86171"/>
</dbReference>
<dbReference type="GeneID" id="20216577"/>
<proteinExistence type="predicted"/>
<comment type="subunit">
    <text evidence="3">Interacts with UHRF2/NIRF.</text>
</comment>
<dbReference type="PANTHER" id="PTHR16523:SF6">
    <property type="entry name" value="PEST PROTEOLYTIC SIGNAL-CONTAINING NUCLEAR PROTEIN"/>
    <property type="match status" value="1"/>
</dbReference>
<reference evidence="13" key="1">
    <citation type="submission" date="2012-12" db="EMBL/GenBank/DDBJ databases">
        <authorList>
            <person name="Hellsten U."/>
            <person name="Grimwood J."/>
            <person name="Chapman J.A."/>
            <person name="Shapiro H."/>
            <person name="Aerts A."/>
            <person name="Otillar R.P."/>
            <person name="Terry A.Y."/>
            <person name="Boore J.L."/>
            <person name="Simakov O."/>
            <person name="Marletaz F."/>
            <person name="Cho S.-J."/>
            <person name="Edsinger-Gonzales E."/>
            <person name="Havlak P."/>
            <person name="Kuo D.-H."/>
            <person name="Larsson T."/>
            <person name="Lv J."/>
            <person name="Arendt D."/>
            <person name="Savage R."/>
            <person name="Osoegawa K."/>
            <person name="de Jong P."/>
            <person name="Lindberg D.R."/>
            <person name="Seaver E.C."/>
            <person name="Weisblat D.A."/>
            <person name="Putnam N.H."/>
            <person name="Grigoriev I.V."/>
            <person name="Rokhsar D.S."/>
        </authorList>
    </citation>
    <scope>NUCLEOTIDE SEQUENCE</scope>
</reference>
<protein>
    <recommendedName>
        <fullName evidence="4">PEST proteolytic signal-containing nuclear protein</fullName>
    </recommendedName>
</protein>
<evidence type="ECO:0000256" key="6">
    <source>
        <dbReference type="ARBA" id="ARBA00022843"/>
    </source>
</evidence>
<dbReference type="PANTHER" id="PTHR16523">
    <property type="entry name" value="PEST PROTEOLYTIC SIGNAL-CONTAINING NUCLEAR PROTEIN"/>
    <property type="match status" value="1"/>
</dbReference>
<evidence type="ECO:0000256" key="8">
    <source>
        <dbReference type="ARBA" id="ARBA00023242"/>
    </source>
</evidence>
<reference evidence="11 13" key="2">
    <citation type="journal article" date="2013" name="Nature">
        <title>Insights into bilaterian evolution from three spiralian genomes.</title>
        <authorList>
            <person name="Simakov O."/>
            <person name="Marletaz F."/>
            <person name="Cho S.J."/>
            <person name="Edsinger-Gonzales E."/>
            <person name="Havlak P."/>
            <person name="Hellsten U."/>
            <person name="Kuo D.H."/>
            <person name="Larsson T."/>
            <person name="Lv J."/>
            <person name="Arendt D."/>
            <person name="Savage R."/>
            <person name="Osoegawa K."/>
            <person name="de Jong P."/>
            <person name="Grimwood J."/>
            <person name="Chapman J.A."/>
            <person name="Shapiro H."/>
            <person name="Aerts A."/>
            <person name="Otillar R.P."/>
            <person name="Terry A.Y."/>
            <person name="Boore J.L."/>
            <person name="Grigoriev I.V."/>
            <person name="Lindberg D.R."/>
            <person name="Seaver E.C."/>
            <person name="Weisblat D.A."/>
            <person name="Putnam N.H."/>
            <person name="Rokhsar D.S."/>
        </authorList>
    </citation>
    <scope>NUCLEOTIDE SEQUENCE</scope>
</reference>
<dbReference type="InterPro" id="IPR029169">
    <property type="entry name" value="PCNP"/>
</dbReference>
<evidence type="ECO:0000256" key="4">
    <source>
        <dbReference type="ARBA" id="ARBA00022059"/>
    </source>
</evidence>
<evidence type="ECO:0000256" key="7">
    <source>
        <dbReference type="ARBA" id="ARBA00022990"/>
    </source>
</evidence>
<dbReference type="OMA" id="CNTARIF"/>